<reference evidence="14 15" key="1">
    <citation type="submission" date="2018-06" db="EMBL/GenBank/DDBJ databases">
        <title>The Genome of Cuscuta australis (Dodder) Provides Insight into the Evolution of Plant Parasitism.</title>
        <authorList>
            <person name="Liu H."/>
        </authorList>
    </citation>
    <scope>NUCLEOTIDE SEQUENCE [LARGE SCALE GENOMIC DNA]</scope>
    <source>
        <strain evidence="15">cv. Yunnan</strain>
        <tissue evidence="14">Vines</tissue>
    </source>
</reference>
<evidence type="ECO:0000256" key="6">
    <source>
        <dbReference type="ARBA" id="ARBA00022679"/>
    </source>
</evidence>
<dbReference type="InterPro" id="IPR014729">
    <property type="entry name" value="Rossmann-like_a/b/a_fold"/>
</dbReference>
<dbReference type="InterPro" id="IPR000719">
    <property type="entry name" value="Prot_kinase_dom"/>
</dbReference>
<dbReference type="GO" id="GO:0004674">
    <property type="term" value="F:protein serine/threonine kinase activity"/>
    <property type="evidence" value="ECO:0007669"/>
    <property type="project" value="UniProtKB-KW"/>
</dbReference>
<dbReference type="InterPro" id="IPR051348">
    <property type="entry name" value="U-box_ubiquitin_ligases"/>
</dbReference>
<evidence type="ECO:0000313" key="14">
    <source>
        <dbReference type="EMBL" id="RAL54155.1"/>
    </source>
</evidence>
<dbReference type="InterPro" id="IPR001245">
    <property type="entry name" value="Ser-Thr/Tyr_kinase_cat_dom"/>
</dbReference>
<gene>
    <name evidence="14" type="ORF">DM860_004626</name>
</gene>
<dbReference type="InterPro" id="IPR011009">
    <property type="entry name" value="Kinase-like_dom_sf"/>
</dbReference>
<dbReference type="SUPFAM" id="SSF56112">
    <property type="entry name" value="Protein kinase-like (PK-like)"/>
    <property type="match status" value="1"/>
</dbReference>
<protein>
    <recommendedName>
        <fullName evidence="4">RING-type E3 ubiquitin transferase</fullName>
        <ecNumber evidence="4">2.3.2.27</ecNumber>
    </recommendedName>
</protein>
<evidence type="ECO:0000259" key="12">
    <source>
        <dbReference type="PROSITE" id="PS50011"/>
    </source>
</evidence>
<evidence type="ECO:0000313" key="15">
    <source>
        <dbReference type="Proteomes" id="UP000249390"/>
    </source>
</evidence>
<dbReference type="AlphaFoldDB" id="A0A328E7Y3"/>
<feature type="coiled-coil region" evidence="11">
    <location>
        <begin position="396"/>
        <end position="479"/>
    </location>
</feature>
<evidence type="ECO:0000256" key="1">
    <source>
        <dbReference type="ARBA" id="ARBA00000900"/>
    </source>
</evidence>
<dbReference type="EC" id="2.3.2.27" evidence="4"/>
<dbReference type="EMBL" id="NQVE01000015">
    <property type="protein sequence ID" value="RAL54155.1"/>
    <property type="molecule type" value="Genomic_DNA"/>
</dbReference>
<evidence type="ECO:0000256" key="8">
    <source>
        <dbReference type="ARBA" id="ARBA00022777"/>
    </source>
</evidence>
<evidence type="ECO:0000256" key="11">
    <source>
        <dbReference type="SAM" id="Coils"/>
    </source>
</evidence>
<comment type="pathway">
    <text evidence="3">Protein modification; protein ubiquitination.</text>
</comment>
<proteinExistence type="predicted"/>
<dbReference type="FunFam" id="3.30.200.20:FF:000039">
    <property type="entry name" value="receptor-like protein kinase FERONIA"/>
    <property type="match status" value="1"/>
</dbReference>
<evidence type="ECO:0000259" key="13">
    <source>
        <dbReference type="PROSITE" id="PS51698"/>
    </source>
</evidence>
<dbReference type="GO" id="GO:0016567">
    <property type="term" value="P:protein ubiquitination"/>
    <property type="evidence" value="ECO:0007669"/>
    <property type="project" value="UniProtKB-UniPathway"/>
</dbReference>
<comment type="caution">
    <text evidence="14">The sequence shown here is derived from an EMBL/GenBank/DDBJ whole genome shotgun (WGS) entry which is preliminary data.</text>
</comment>
<dbReference type="Gene3D" id="3.30.200.20">
    <property type="entry name" value="Phosphorylase Kinase, domain 1"/>
    <property type="match status" value="1"/>
</dbReference>
<organism evidence="14 15">
    <name type="scientific">Cuscuta australis</name>
    <dbReference type="NCBI Taxonomy" id="267555"/>
    <lineage>
        <taxon>Eukaryota</taxon>
        <taxon>Viridiplantae</taxon>
        <taxon>Streptophyta</taxon>
        <taxon>Embryophyta</taxon>
        <taxon>Tracheophyta</taxon>
        <taxon>Spermatophyta</taxon>
        <taxon>Magnoliopsida</taxon>
        <taxon>eudicotyledons</taxon>
        <taxon>Gunneridae</taxon>
        <taxon>Pentapetalae</taxon>
        <taxon>asterids</taxon>
        <taxon>lamiids</taxon>
        <taxon>Solanales</taxon>
        <taxon>Convolvulaceae</taxon>
        <taxon>Cuscuteae</taxon>
        <taxon>Cuscuta</taxon>
        <taxon>Cuscuta subgen. Grammica</taxon>
        <taxon>Cuscuta sect. Cleistogrammica</taxon>
    </lineage>
</organism>
<keyword evidence="8" id="KW-0418">Kinase</keyword>
<keyword evidence="10" id="KW-0067">ATP-binding</keyword>
<dbReference type="CDD" id="cd01989">
    <property type="entry name" value="USP_STK_Ubox_N"/>
    <property type="match status" value="1"/>
</dbReference>
<feature type="domain" description="Protein kinase" evidence="12">
    <location>
        <begin position="508"/>
        <end position="795"/>
    </location>
</feature>
<dbReference type="Gene3D" id="3.40.50.620">
    <property type="entry name" value="HUPs"/>
    <property type="match status" value="1"/>
</dbReference>
<dbReference type="Pfam" id="PF04564">
    <property type="entry name" value="U-box"/>
    <property type="match status" value="1"/>
</dbReference>
<dbReference type="GO" id="GO:0005524">
    <property type="term" value="F:ATP binding"/>
    <property type="evidence" value="ECO:0007669"/>
    <property type="project" value="UniProtKB-KW"/>
</dbReference>
<feature type="domain" description="U-box" evidence="13">
    <location>
        <begin position="789"/>
        <end position="860"/>
    </location>
</feature>
<evidence type="ECO:0000256" key="3">
    <source>
        <dbReference type="ARBA" id="ARBA00004906"/>
    </source>
</evidence>
<dbReference type="PANTHER" id="PTHR45647">
    <property type="entry name" value="OS02G0152300 PROTEIN"/>
    <property type="match status" value="1"/>
</dbReference>
<evidence type="ECO:0000256" key="7">
    <source>
        <dbReference type="ARBA" id="ARBA00022741"/>
    </source>
</evidence>
<dbReference type="Pfam" id="PF07714">
    <property type="entry name" value="PK_Tyr_Ser-Thr"/>
    <property type="match status" value="1"/>
</dbReference>
<comment type="function">
    <text evidence="2">Functions as an E3 ubiquitin ligase.</text>
</comment>
<dbReference type="SMART" id="SM00504">
    <property type="entry name" value="Ubox"/>
    <property type="match status" value="1"/>
</dbReference>
<dbReference type="GO" id="GO:0061630">
    <property type="term" value="F:ubiquitin protein ligase activity"/>
    <property type="evidence" value="ECO:0007669"/>
    <property type="project" value="UniProtKB-EC"/>
</dbReference>
<evidence type="ECO:0000256" key="2">
    <source>
        <dbReference type="ARBA" id="ARBA00003861"/>
    </source>
</evidence>
<accession>A0A328E7Y3</accession>
<dbReference type="InterPro" id="IPR003613">
    <property type="entry name" value="Ubox_domain"/>
</dbReference>
<dbReference type="PROSITE" id="PS51698">
    <property type="entry name" value="U_BOX"/>
    <property type="match status" value="1"/>
</dbReference>
<evidence type="ECO:0000256" key="10">
    <source>
        <dbReference type="ARBA" id="ARBA00022840"/>
    </source>
</evidence>
<evidence type="ECO:0000256" key="9">
    <source>
        <dbReference type="ARBA" id="ARBA00022786"/>
    </source>
</evidence>
<dbReference type="PROSITE" id="PS50011">
    <property type="entry name" value="PROTEIN_KINASE_DOM"/>
    <property type="match status" value="1"/>
</dbReference>
<keyword evidence="9" id="KW-0833">Ubl conjugation pathway</keyword>
<comment type="catalytic activity">
    <reaction evidence="1">
        <text>S-ubiquitinyl-[E2 ubiquitin-conjugating enzyme]-L-cysteine + [acceptor protein]-L-lysine = [E2 ubiquitin-conjugating enzyme]-L-cysteine + N(6)-ubiquitinyl-[acceptor protein]-L-lysine.</text>
        <dbReference type="EC" id="2.3.2.27"/>
    </reaction>
</comment>
<keyword evidence="7" id="KW-0547">Nucleotide-binding</keyword>
<name>A0A328E7Y3_9ASTE</name>
<keyword evidence="5" id="KW-0723">Serine/threonine-protein kinase</keyword>
<dbReference type="PANTHER" id="PTHR45647:SF100">
    <property type="entry name" value="U-BOX DOMAIN-CONTAINING PROTEIN 33"/>
    <property type="match status" value="1"/>
</dbReference>
<dbReference type="Gene3D" id="3.30.40.10">
    <property type="entry name" value="Zinc/RING finger domain, C3HC4 (zinc finger)"/>
    <property type="match status" value="1"/>
</dbReference>
<feature type="coiled-coil region" evidence="11">
    <location>
        <begin position="333"/>
        <end position="372"/>
    </location>
</feature>
<evidence type="ECO:0000256" key="5">
    <source>
        <dbReference type="ARBA" id="ARBA00022527"/>
    </source>
</evidence>
<dbReference type="Gene3D" id="1.10.510.10">
    <property type="entry name" value="Transferase(Phosphotransferase) domain 1"/>
    <property type="match status" value="1"/>
</dbReference>
<keyword evidence="11" id="KW-0175">Coiled coil</keyword>
<dbReference type="UniPathway" id="UPA00143"/>
<keyword evidence="6" id="KW-0808">Transferase</keyword>
<dbReference type="InterPro" id="IPR013083">
    <property type="entry name" value="Znf_RING/FYVE/PHD"/>
</dbReference>
<dbReference type="SUPFAM" id="SSF52402">
    <property type="entry name" value="Adenine nucleotide alpha hydrolases-like"/>
    <property type="match status" value="1"/>
</dbReference>
<keyword evidence="15" id="KW-1185">Reference proteome</keyword>
<dbReference type="SUPFAM" id="SSF57850">
    <property type="entry name" value="RING/U-box"/>
    <property type="match status" value="1"/>
</dbReference>
<dbReference type="Proteomes" id="UP000249390">
    <property type="component" value="Unassembled WGS sequence"/>
</dbReference>
<dbReference type="CDD" id="cd16655">
    <property type="entry name" value="RING-Ubox_WDSUB1-like"/>
    <property type="match status" value="1"/>
</dbReference>
<evidence type="ECO:0000256" key="4">
    <source>
        <dbReference type="ARBA" id="ARBA00012483"/>
    </source>
</evidence>
<sequence>MLGVAIAPEIDMSGRELVGGSGSVIAELPLSPSTATPAASVSEDTVYVAVGRDLKESEYTIAWALHNSGGRRLCVLHVHTPMGNKSGIDLEGYQVRSYQEKERQDIIKILDKYLLICSRAGAQADMLLVEMDSVMNGIVHLISKHGIRKLVMGAAANKCYSKRMTEIKSNTAIYVCEQAPPFCQIWFLCKGNLIYTRESRPVRVNAEVVSPPLGTSSDVDSVHQSFLTSPRKNFTEGPNNQVDVTRYFSEFQGVESYSIIKKHSEYPSTTSTGRMFLPSSSNVLGRSDFWDGVASLFPSSSPGDICEVSSPASITRCKGGGDTSPTTAVECVDDELNDRIEQYIIEAEKTRQEAFEQTKKRMKAEKEALEARRRANASGTMYAEEFRRRSASEDALARRKDEVEQMTTEIARVREDLQAAQEQKSSMESQIANSEKTVHELEQKMFSAVELLQKFRKERDVLEVERDNALREVEYVKEKLDKEASNSSTAQFFAEFSLSEIREATSHFDPNLKIGKDGYGTIYRGLVRQTPVAIKILNHNSSQGLSEFQQEVNMLSKLRHPNLITLIGACPESLTLVYEYLPNGSLEDRINCKENTSPLSWQTRIRIATELCSALIFLHSCTDQGIVHGHLTPANVLLDFNFVSKLSNFGTCRVLSQDELIWRADKKGTFVYMDPEFLATGELTPESDVYSFGIILLRLLTGKPALGITKEVQFALDEGNLEDILDPTAGDWPFVQAKQLAHLAMSCCEMNRGQRPDLDSEAWKVLEPMRRASCRVSSFQLLSSDERCHVPHYFLCPIFQEIMEDPVVAADGFTYEAEALRAWLDSGQDTSPMTNHKLSHTNFVPNRALRSAIQEWLHQH</sequence>